<gene>
    <name evidence="2" type="ORF">AAWM_07348</name>
</gene>
<name>A0A401KYS4_ASPAW</name>
<protein>
    <submittedName>
        <fullName evidence="2">Uncharacterized protein</fullName>
    </submittedName>
</protein>
<dbReference type="AlphaFoldDB" id="A0A401KYS4"/>
<accession>A0A401KYS4</accession>
<evidence type="ECO:0000313" key="2">
    <source>
        <dbReference type="EMBL" id="GCB24463.1"/>
    </source>
</evidence>
<feature type="region of interest" description="Disordered" evidence="1">
    <location>
        <begin position="1"/>
        <end position="32"/>
    </location>
</feature>
<keyword evidence="3" id="KW-1185">Reference proteome</keyword>
<dbReference type="Proteomes" id="UP000286921">
    <property type="component" value="Unassembled WGS sequence"/>
</dbReference>
<evidence type="ECO:0000256" key="1">
    <source>
        <dbReference type="SAM" id="MobiDB-lite"/>
    </source>
</evidence>
<dbReference type="EMBL" id="BDHI01000019">
    <property type="protein sequence ID" value="GCB24463.1"/>
    <property type="molecule type" value="Genomic_DNA"/>
</dbReference>
<proteinExistence type="predicted"/>
<dbReference type="STRING" id="105351.A0A401KYS4"/>
<reference evidence="2 3" key="1">
    <citation type="submission" date="2016-09" db="EMBL/GenBank/DDBJ databases">
        <title>Aspergillus awamori IFM 58123T.</title>
        <authorList>
            <person name="Kusuya Y."/>
            <person name="Shimizu M."/>
            <person name="Takahashi H."/>
            <person name="Yaguchi T."/>
        </authorList>
    </citation>
    <scope>NUCLEOTIDE SEQUENCE [LARGE SCALE GENOMIC DNA]</scope>
    <source>
        <strain evidence="2 3">IFM 58123</strain>
    </source>
</reference>
<comment type="caution">
    <text evidence="2">The sequence shown here is derived from an EMBL/GenBank/DDBJ whole genome shotgun (WGS) entry which is preliminary data.</text>
</comment>
<feature type="compositionally biased region" description="Basic residues" evidence="1">
    <location>
        <begin position="1"/>
        <end position="12"/>
    </location>
</feature>
<sequence length="286" mass="32046">MPLPRPKRQRVARKPESLRSQSTGRSLPPPDHPICDILRLSGRLSCTPVELDGALERIWGKREDEATLAVRARMGLPYTPLEELDLRIVWGIHNSPGRESSIDGDFLLLNACLGIPAKLATTLVLLFASPREPQAMYMALKWQSRSLGGLPTIADISSTASSDLPKQFSQAKKAAIDGKIGKTTVLGVSLVDVEMIERGREGFRVYQAWGEHGYRLDEYLKRGGSQLRSWQEATAFLKSFRKLCHYSGPWTRELKDAYWTCFEIDLDQFVGGGAYRLRSFLCIDHG</sequence>
<organism evidence="2 3">
    <name type="scientific">Aspergillus awamori</name>
    <name type="common">Black koji mold</name>
    <dbReference type="NCBI Taxonomy" id="105351"/>
    <lineage>
        <taxon>Eukaryota</taxon>
        <taxon>Fungi</taxon>
        <taxon>Dikarya</taxon>
        <taxon>Ascomycota</taxon>
        <taxon>Pezizomycotina</taxon>
        <taxon>Eurotiomycetes</taxon>
        <taxon>Eurotiomycetidae</taxon>
        <taxon>Eurotiales</taxon>
        <taxon>Aspergillaceae</taxon>
        <taxon>Aspergillus</taxon>
    </lineage>
</organism>
<evidence type="ECO:0000313" key="3">
    <source>
        <dbReference type="Proteomes" id="UP000286921"/>
    </source>
</evidence>